<proteinExistence type="predicted"/>
<dbReference type="EMBL" id="HF935245">
    <property type="protein sequence ID" value="CCX05318.1"/>
    <property type="molecule type" value="Genomic_DNA"/>
</dbReference>
<evidence type="ECO:0000256" key="1">
    <source>
        <dbReference type="SAM" id="SignalP"/>
    </source>
</evidence>
<organism evidence="2 3">
    <name type="scientific">Pyronema omphalodes (strain CBS 100304)</name>
    <name type="common">Pyronema confluens</name>
    <dbReference type="NCBI Taxonomy" id="1076935"/>
    <lineage>
        <taxon>Eukaryota</taxon>
        <taxon>Fungi</taxon>
        <taxon>Dikarya</taxon>
        <taxon>Ascomycota</taxon>
        <taxon>Pezizomycotina</taxon>
        <taxon>Pezizomycetes</taxon>
        <taxon>Pezizales</taxon>
        <taxon>Pyronemataceae</taxon>
        <taxon>Pyronema</taxon>
    </lineage>
</organism>
<accession>U4KV26</accession>
<sequence>MRSSVIFSIILALSSASFTLADDAAAAAVTKIITKPITKTTTITVTSPYSCTPIRPPPIDPGYSTSGPGNCNVKINFETSKPWKITRNADLPTGKIEFLRTTSAHSGHNVLFSSWDSPVLDQRSPGFASLKIKVCPGKKYMFTAFIRRPWGGGHPEFFLGNQMVAMGDNAPEIPNEWLVRNGIWIAPTTTGSKEAEFRVSFMRSLIGRPIDDIRPNPEIWVDDVSLTVME</sequence>
<reference evidence="2 3" key="1">
    <citation type="journal article" date="2013" name="PLoS Genet.">
        <title>The genome and development-dependent transcriptomes of Pyronema confluens: a window into fungal evolution.</title>
        <authorList>
            <person name="Traeger S."/>
            <person name="Altegoer F."/>
            <person name="Freitag M."/>
            <person name="Gabaldon T."/>
            <person name="Kempken F."/>
            <person name="Kumar A."/>
            <person name="Marcet-Houben M."/>
            <person name="Poggeler S."/>
            <person name="Stajich J.E."/>
            <person name="Nowrousian M."/>
        </authorList>
    </citation>
    <scope>NUCLEOTIDE SEQUENCE [LARGE SCALE GENOMIC DNA]</scope>
    <source>
        <strain evidence="3">CBS 100304</strain>
        <tissue evidence="2">Vegetative mycelium</tissue>
    </source>
</reference>
<keyword evidence="1" id="KW-0732">Signal</keyword>
<evidence type="ECO:0000313" key="3">
    <source>
        <dbReference type="Proteomes" id="UP000018144"/>
    </source>
</evidence>
<dbReference type="AlphaFoldDB" id="U4KV26"/>
<protein>
    <submittedName>
        <fullName evidence="2">Uncharacterized protein</fullName>
    </submittedName>
</protein>
<name>U4KV26_PYROM</name>
<dbReference type="Gene3D" id="2.60.120.260">
    <property type="entry name" value="Galactose-binding domain-like"/>
    <property type="match status" value="1"/>
</dbReference>
<keyword evidence="3" id="KW-1185">Reference proteome</keyword>
<feature type="chain" id="PRO_5004650774" evidence="1">
    <location>
        <begin position="22"/>
        <end position="230"/>
    </location>
</feature>
<dbReference type="OrthoDB" id="10337299at2759"/>
<gene>
    <name evidence="2" type="ORF">PCON_04905</name>
</gene>
<dbReference type="Proteomes" id="UP000018144">
    <property type="component" value="Unassembled WGS sequence"/>
</dbReference>
<evidence type="ECO:0000313" key="2">
    <source>
        <dbReference type="EMBL" id="CCX05318.1"/>
    </source>
</evidence>
<feature type="signal peptide" evidence="1">
    <location>
        <begin position="1"/>
        <end position="21"/>
    </location>
</feature>